<proteinExistence type="predicted"/>
<protein>
    <submittedName>
        <fullName evidence="2">Putative major pilin subunit</fullName>
    </submittedName>
</protein>
<dbReference type="Pfam" id="PF07963">
    <property type="entry name" value="N_methyl"/>
    <property type="match status" value="1"/>
</dbReference>
<dbReference type="InterPro" id="IPR011453">
    <property type="entry name" value="DUF1559"/>
</dbReference>
<accession>A0A5C5XGA6</accession>
<dbReference type="SUPFAM" id="SSF54523">
    <property type="entry name" value="Pili subunits"/>
    <property type="match status" value="1"/>
</dbReference>
<reference evidence="2 3" key="1">
    <citation type="submission" date="2019-02" db="EMBL/GenBank/DDBJ databases">
        <title>Deep-cultivation of Planctomycetes and their phenomic and genomic characterization uncovers novel biology.</title>
        <authorList>
            <person name="Wiegand S."/>
            <person name="Jogler M."/>
            <person name="Boedeker C."/>
            <person name="Pinto D."/>
            <person name="Vollmers J."/>
            <person name="Rivas-Marin E."/>
            <person name="Kohn T."/>
            <person name="Peeters S.H."/>
            <person name="Heuer A."/>
            <person name="Rast P."/>
            <person name="Oberbeckmann S."/>
            <person name="Bunk B."/>
            <person name="Jeske O."/>
            <person name="Meyerdierks A."/>
            <person name="Storesund J.E."/>
            <person name="Kallscheuer N."/>
            <person name="Luecker S."/>
            <person name="Lage O.M."/>
            <person name="Pohl T."/>
            <person name="Merkel B.J."/>
            <person name="Hornburger P."/>
            <person name="Mueller R.-W."/>
            <person name="Bruemmer F."/>
            <person name="Labrenz M."/>
            <person name="Spormann A.M."/>
            <person name="Op Den Camp H."/>
            <person name="Overmann J."/>
            <person name="Amann R."/>
            <person name="Jetten M.S.M."/>
            <person name="Mascher T."/>
            <person name="Medema M.H."/>
            <person name="Devos D.P."/>
            <person name="Kaster A.-K."/>
            <person name="Ovreas L."/>
            <person name="Rohde M."/>
            <person name="Galperin M.Y."/>
            <person name="Jogler C."/>
        </authorList>
    </citation>
    <scope>NUCLEOTIDE SEQUENCE [LARGE SCALE GENOMIC DNA]</scope>
    <source>
        <strain evidence="2 3">Pan54</strain>
    </source>
</reference>
<name>A0A5C5XGA6_9PLAN</name>
<sequence length="383" mass="40535">MNIRHTVRVAQSRRRGFTLIELLVVISIIATLAALILPGIQGARAAARNLQCINNIRNIGTAVMNFSSQSGGRLPKLAGQDTYLNAAGTGEVAYGWPVSLLPMLDNAALARLLLLQQNTGSQSHQTLWDTQIAVFSCPDDDTAFQIDGQLSYVANAGYAPYTGTSPVPAGEWGSINDQSHNFNNIDWRDGITDATSSTGLAQTAPLATRISQSTGVFWRDTGGDRSIVTLDFISNNDGQTQTMMLSENLDAGLWSSNRTGQIAFALQVPTSGLIPTQAAIATPNGVGRYDDSTAGAQNSALAVIEDFSSTGYSAGDSQISAANPGGVRPWRPSSNHVGGNVNVFYCDGHAGSLNATMNQAVYARLMTPAGTKYGQNVIKDSNF</sequence>
<dbReference type="AlphaFoldDB" id="A0A5C5XGA6"/>
<dbReference type="OrthoDB" id="269098at2"/>
<comment type="caution">
    <text evidence="2">The sequence shown here is derived from an EMBL/GenBank/DDBJ whole genome shotgun (WGS) entry which is preliminary data.</text>
</comment>
<evidence type="ECO:0000313" key="3">
    <source>
        <dbReference type="Proteomes" id="UP000316095"/>
    </source>
</evidence>
<gene>
    <name evidence="2" type="ORF">Pan54_25510</name>
</gene>
<organism evidence="2 3">
    <name type="scientific">Rubinisphaera italica</name>
    <dbReference type="NCBI Taxonomy" id="2527969"/>
    <lineage>
        <taxon>Bacteria</taxon>
        <taxon>Pseudomonadati</taxon>
        <taxon>Planctomycetota</taxon>
        <taxon>Planctomycetia</taxon>
        <taxon>Planctomycetales</taxon>
        <taxon>Planctomycetaceae</taxon>
        <taxon>Rubinisphaera</taxon>
    </lineage>
</organism>
<dbReference type="Gene3D" id="3.30.700.10">
    <property type="entry name" value="Glycoprotein, Type 4 Pilin"/>
    <property type="match status" value="1"/>
</dbReference>
<dbReference type="Pfam" id="PF07596">
    <property type="entry name" value="SBP_bac_10"/>
    <property type="match status" value="1"/>
</dbReference>
<dbReference type="PANTHER" id="PTHR30093">
    <property type="entry name" value="GENERAL SECRETION PATHWAY PROTEIN G"/>
    <property type="match status" value="1"/>
</dbReference>
<dbReference type="InterPro" id="IPR045584">
    <property type="entry name" value="Pilin-like"/>
</dbReference>
<dbReference type="NCBIfam" id="TIGR02532">
    <property type="entry name" value="IV_pilin_GFxxxE"/>
    <property type="match status" value="1"/>
</dbReference>
<keyword evidence="3" id="KW-1185">Reference proteome</keyword>
<dbReference type="InterPro" id="IPR012902">
    <property type="entry name" value="N_methyl_site"/>
</dbReference>
<dbReference type="EMBL" id="SJPG01000001">
    <property type="protein sequence ID" value="TWT61814.1"/>
    <property type="molecule type" value="Genomic_DNA"/>
</dbReference>
<evidence type="ECO:0000259" key="1">
    <source>
        <dbReference type="Pfam" id="PF07596"/>
    </source>
</evidence>
<dbReference type="PROSITE" id="PS00409">
    <property type="entry name" value="PROKAR_NTER_METHYL"/>
    <property type="match status" value="1"/>
</dbReference>
<dbReference type="RefSeq" id="WP_146503756.1">
    <property type="nucleotide sequence ID" value="NZ_SJPG01000001.1"/>
</dbReference>
<dbReference type="PANTHER" id="PTHR30093:SF2">
    <property type="entry name" value="TYPE II SECRETION SYSTEM PROTEIN H"/>
    <property type="match status" value="1"/>
</dbReference>
<feature type="domain" description="DUF1559" evidence="1">
    <location>
        <begin position="41"/>
        <end position="356"/>
    </location>
</feature>
<evidence type="ECO:0000313" key="2">
    <source>
        <dbReference type="EMBL" id="TWT61814.1"/>
    </source>
</evidence>
<dbReference type="Proteomes" id="UP000316095">
    <property type="component" value="Unassembled WGS sequence"/>
</dbReference>